<dbReference type="InterPro" id="IPR013429">
    <property type="entry name" value="Regulatory_FmdB_Zinc_ribbon"/>
</dbReference>
<organism evidence="3 4">
    <name type="scientific">Candidatus Hakubella thermalkaliphila</name>
    <dbReference type="NCBI Taxonomy" id="2754717"/>
    <lineage>
        <taxon>Bacteria</taxon>
        <taxon>Bacillati</taxon>
        <taxon>Actinomycetota</taxon>
        <taxon>Actinomycetota incertae sedis</taxon>
        <taxon>Candidatus Hakubellales</taxon>
        <taxon>Candidatus Hakubellaceae</taxon>
        <taxon>Candidatus Hakubella</taxon>
    </lineage>
</organism>
<protein>
    <recommendedName>
        <fullName evidence="2">Putative regulatory protein FmdB zinc ribbon domain-containing protein</fullName>
    </recommendedName>
</protein>
<dbReference type="NCBIfam" id="TIGR02605">
    <property type="entry name" value="CxxC_CxxC_SSSS"/>
    <property type="match status" value="1"/>
</dbReference>
<gene>
    <name evidence="3" type="ORF">HKBW3S25_00610</name>
</gene>
<sequence length="90" mass="9938">MPVYDYYCPVCNRYFERVRSMEDRNGVLCDLCGGQAVRVYVPVGIVFKGSGFYTTDSRSENPLDKAKSALPEAKAGTESDSGGELSRLED</sequence>
<dbReference type="RefSeq" id="WP_176230053.1">
    <property type="nucleotide sequence ID" value="NZ_BLRY01000046.1"/>
</dbReference>
<proteinExistence type="predicted"/>
<feature type="domain" description="Putative regulatory protein FmdB zinc ribbon" evidence="2">
    <location>
        <begin position="1"/>
        <end position="41"/>
    </location>
</feature>
<dbReference type="EMBL" id="BLRX01000045">
    <property type="protein sequence ID" value="GFP25152.1"/>
    <property type="molecule type" value="Genomic_DNA"/>
</dbReference>
<evidence type="ECO:0000256" key="1">
    <source>
        <dbReference type="SAM" id="MobiDB-lite"/>
    </source>
</evidence>
<feature type="compositionally biased region" description="Basic and acidic residues" evidence="1">
    <location>
        <begin position="57"/>
        <end position="67"/>
    </location>
</feature>
<dbReference type="AlphaFoldDB" id="A0A6V8NY36"/>
<accession>A0A6V8NY36</accession>
<evidence type="ECO:0000313" key="3">
    <source>
        <dbReference type="EMBL" id="GFP25152.1"/>
    </source>
</evidence>
<dbReference type="Proteomes" id="UP000543224">
    <property type="component" value="Unassembled WGS sequence"/>
</dbReference>
<dbReference type="SMART" id="SM00834">
    <property type="entry name" value="CxxC_CXXC_SSSS"/>
    <property type="match status" value="1"/>
</dbReference>
<evidence type="ECO:0000259" key="2">
    <source>
        <dbReference type="SMART" id="SM00834"/>
    </source>
</evidence>
<dbReference type="PANTHER" id="PTHR34404">
    <property type="entry name" value="REGULATORY PROTEIN, FMDB FAMILY"/>
    <property type="match status" value="1"/>
</dbReference>
<dbReference type="Pfam" id="PF09723">
    <property type="entry name" value="Zn_ribbon_8"/>
    <property type="match status" value="1"/>
</dbReference>
<evidence type="ECO:0000313" key="4">
    <source>
        <dbReference type="Proteomes" id="UP000543224"/>
    </source>
</evidence>
<comment type="caution">
    <text evidence="3">The sequence shown here is derived from an EMBL/GenBank/DDBJ whole genome shotgun (WGS) entry which is preliminary data.</text>
</comment>
<feature type="region of interest" description="Disordered" evidence="1">
    <location>
        <begin position="52"/>
        <end position="90"/>
    </location>
</feature>
<name>A0A6V8NY36_9ACTN</name>
<dbReference type="PANTHER" id="PTHR34404:SF2">
    <property type="entry name" value="CONSERVED SERINE RICH PROTEIN"/>
    <property type="match status" value="1"/>
</dbReference>
<reference evidence="3 4" key="1">
    <citation type="journal article" date="2020" name="Front. Microbiol.">
        <title>Single-cell genomics of novel Actinobacteria with the Wood-Ljungdahl pathway discovered in a serpentinizing system.</title>
        <authorList>
            <person name="Merino N."/>
            <person name="Kawai M."/>
            <person name="Boyd E.S."/>
            <person name="Colman D.R."/>
            <person name="McGlynn S.E."/>
            <person name="Nealson K.H."/>
            <person name="Kurokawa K."/>
            <person name="Hongoh Y."/>
        </authorList>
    </citation>
    <scope>NUCLEOTIDE SEQUENCE [LARGE SCALE GENOMIC DNA]</scope>
    <source>
        <strain evidence="3 4">S25</strain>
    </source>
</reference>